<organism evidence="1 2">
    <name type="scientific">Neptuniibacter caesariensis</name>
    <dbReference type="NCBI Taxonomy" id="207954"/>
    <lineage>
        <taxon>Bacteria</taxon>
        <taxon>Pseudomonadati</taxon>
        <taxon>Pseudomonadota</taxon>
        <taxon>Gammaproteobacteria</taxon>
        <taxon>Oceanospirillales</taxon>
        <taxon>Oceanospirillaceae</taxon>
        <taxon>Neptuniibacter</taxon>
    </lineage>
</organism>
<dbReference type="AlphaFoldDB" id="A0A7U8C8T1"/>
<protein>
    <submittedName>
        <fullName evidence="1">Uncharacterized protein</fullName>
    </submittedName>
</protein>
<sequence length="78" mass="9007">MQITGFLFGLTEQNRLTINHAIKKLFAEQGYQVQQLLQRGHLVKATVKDLNPNRRHRISEFSNLEQDPSSFITLLQDA</sequence>
<comment type="caution">
    <text evidence="1">The sequence shown here is derived from an EMBL/GenBank/DDBJ whole genome shotgun (WGS) entry which is preliminary data.</text>
</comment>
<proteinExistence type="predicted"/>
<keyword evidence="2" id="KW-1185">Reference proteome</keyword>
<name>A0A7U8C8T1_NEPCE</name>
<gene>
    <name evidence="1" type="ORF">MED92_03448</name>
</gene>
<dbReference type="RefSeq" id="WP_007022706.1">
    <property type="nucleotide sequence ID" value="NZ_CH724127.1"/>
</dbReference>
<evidence type="ECO:0000313" key="1">
    <source>
        <dbReference type="EMBL" id="EAR61971.1"/>
    </source>
</evidence>
<reference evidence="1 2" key="1">
    <citation type="submission" date="2006-02" db="EMBL/GenBank/DDBJ databases">
        <authorList>
            <person name="Pinhassi J."/>
            <person name="Pedros-Alio C."/>
            <person name="Ferriera S."/>
            <person name="Johnson J."/>
            <person name="Kravitz S."/>
            <person name="Halpern A."/>
            <person name="Remington K."/>
            <person name="Beeson K."/>
            <person name="Tran B."/>
            <person name="Rogers Y.-H."/>
            <person name="Friedman R."/>
            <person name="Venter J.C."/>
        </authorList>
    </citation>
    <scope>NUCLEOTIDE SEQUENCE [LARGE SCALE GENOMIC DNA]</scope>
    <source>
        <strain evidence="1 2">MED92</strain>
    </source>
</reference>
<accession>A0A7U8C8T1</accession>
<dbReference type="Proteomes" id="UP000002171">
    <property type="component" value="Unassembled WGS sequence"/>
</dbReference>
<evidence type="ECO:0000313" key="2">
    <source>
        <dbReference type="Proteomes" id="UP000002171"/>
    </source>
</evidence>
<dbReference type="EMBL" id="AAOW01000005">
    <property type="protein sequence ID" value="EAR61971.1"/>
    <property type="molecule type" value="Genomic_DNA"/>
</dbReference>